<organism evidence="2 3">
    <name type="scientific">Pseudomassariella vexata</name>
    <dbReference type="NCBI Taxonomy" id="1141098"/>
    <lineage>
        <taxon>Eukaryota</taxon>
        <taxon>Fungi</taxon>
        <taxon>Dikarya</taxon>
        <taxon>Ascomycota</taxon>
        <taxon>Pezizomycotina</taxon>
        <taxon>Sordariomycetes</taxon>
        <taxon>Xylariomycetidae</taxon>
        <taxon>Amphisphaeriales</taxon>
        <taxon>Pseudomassariaceae</taxon>
        <taxon>Pseudomassariella</taxon>
    </lineage>
</organism>
<sequence length="158" mass="17557">MQCLLFPFIIPGSSPTLERIYTHSQASSSPSSRLSIRSKLHHTSNKSSKSHQNHSGDQNEARLMKLIRLNHHLQQRSGEACENQKQTGDATGRINSSTPDCQDAMPHQTDGITWDGRNNRDAPTTQPQATMKRTCSGEVEIVESGGFGFGSSQIRRRR</sequence>
<reference evidence="2 3" key="1">
    <citation type="submission" date="2016-07" db="EMBL/GenBank/DDBJ databases">
        <title>Pervasive Adenine N6-methylation of Active Genes in Fungi.</title>
        <authorList>
            <consortium name="DOE Joint Genome Institute"/>
            <person name="Mondo S.J."/>
            <person name="Dannebaum R.O."/>
            <person name="Kuo R.C."/>
            <person name="Labutti K."/>
            <person name="Haridas S."/>
            <person name="Kuo A."/>
            <person name="Salamov A."/>
            <person name="Ahrendt S.R."/>
            <person name="Lipzen A."/>
            <person name="Sullivan W."/>
            <person name="Andreopoulos W.B."/>
            <person name="Clum A."/>
            <person name="Lindquist E."/>
            <person name="Daum C."/>
            <person name="Ramamoorthy G.K."/>
            <person name="Gryganskyi A."/>
            <person name="Culley D."/>
            <person name="Magnuson J.K."/>
            <person name="James T.Y."/>
            <person name="O'Malley M.A."/>
            <person name="Stajich J.E."/>
            <person name="Spatafora J.W."/>
            <person name="Visel A."/>
            <person name="Grigoriev I.V."/>
        </authorList>
    </citation>
    <scope>NUCLEOTIDE SEQUENCE [LARGE SCALE GENOMIC DNA]</scope>
    <source>
        <strain evidence="2 3">CBS 129021</strain>
    </source>
</reference>
<comment type="caution">
    <text evidence="2">The sequence shown here is derived from an EMBL/GenBank/DDBJ whole genome shotgun (WGS) entry which is preliminary data.</text>
</comment>
<feature type="compositionally biased region" description="Polar residues" evidence="1">
    <location>
        <begin position="121"/>
        <end position="132"/>
    </location>
</feature>
<feature type="region of interest" description="Disordered" evidence="1">
    <location>
        <begin position="22"/>
        <end position="62"/>
    </location>
</feature>
<dbReference type="RefSeq" id="XP_040714132.1">
    <property type="nucleotide sequence ID" value="XM_040860563.1"/>
</dbReference>
<name>A0A1Y2DT27_9PEZI</name>
<feature type="compositionally biased region" description="Basic residues" evidence="1">
    <location>
        <begin position="36"/>
        <end position="52"/>
    </location>
</feature>
<dbReference type="EMBL" id="MCFJ01000009">
    <property type="protein sequence ID" value="ORY62296.1"/>
    <property type="molecule type" value="Genomic_DNA"/>
</dbReference>
<evidence type="ECO:0000256" key="1">
    <source>
        <dbReference type="SAM" id="MobiDB-lite"/>
    </source>
</evidence>
<feature type="compositionally biased region" description="Low complexity" evidence="1">
    <location>
        <begin position="24"/>
        <end position="35"/>
    </location>
</feature>
<dbReference type="AlphaFoldDB" id="A0A1Y2DT27"/>
<dbReference type="Proteomes" id="UP000193689">
    <property type="component" value="Unassembled WGS sequence"/>
</dbReference>
<accession>A0A1Y2DT27</accession>
<gene>
    <name evidence="2" type="ORF">BCR38DRAFT_438031</name>
</gene>
<protein>
    <submittedName>
        <fullName evidence="2">Uncharacterized protein</fullName>
    </submittedName>
</protein>
<evidence type="ECO:0000313" key="3">
    <source>
        <dbReference type="Proteomes" id="UP000193689"/>
    </source>
</evidence>
<dbReference type="InParanoid" id="A0A1Y2DT27"/>
<proteinExistence type="predicted"/>
<dbReference type="GeneID" id="63776775"/>
<evidence type="ECO:0000313" key="2">
    <source>
        <dbReference type="EMBL" id="ORY62296.1"/>
    </source>
</evidence>
<feature type="region of interest" description="Disordered" evidence="1">
    <location>
        <begin position="75"/>
        <end position="132"/>
    </location>
</feature>
<feature type="compositionally biased region" description="Polar residues" evidence="1">
    <location>
        <begin position="83"/>
        <end position="100"/>
    </location>
</feature>
<keyword evidence="3" id="KW-1185">Reference proteome</keyword>